<dbReference type="AlphaFoldDB" id="A0A9Q2XIG6"/>
<keyword evidence="3" id="KW-1185">Reference proteome</keyword>
<evidence type="ECO:0000313" key="3">
    <source>
        <dbReference type="Proteomes" id="UP001106592"/>
    </source>
</evidence>
<proteinExistence type="predicted"/>
<evidence type="ECO:0000259" key="1">
    <source>
        <dbReference type="Pfam" id="PF16778"/>
    </source>
</evidence>
<evidence type="ECO:0000313" key="2">
    <source>
        <dbReference type="EMBL" id="MBV6287346.1"/>
    </source>
</evidence>
<dbReference type="Proteomes" id="UP001106592">
    <property type="component" value="Unassembled WGS sequence"/>
</dbReference>
<comment type="caution">
    <text evidence="2">The sequence shown here is derived from an EMBL/GenBank/DDBJ whole genome shotgun (WGS) entry which is preliminary data.</text>
</comment>
<protein>
    <submittedName>
        <fullName evidence="2">Phage tail assembly chaperone</fullName>
    </submittedName>
</protein>
<gene>
    <name evidence="2" type="ORF">KUO17_09950</name>
</gene>
<dbReference type="Pfam" id="PF16778">
    <property type="entry name" value="Phage_tail_APC"/>
    <property type="match status" value="1"/>
</dbReference>
<reference evidence="2" key="2">
    <citation type="journal article" date="2023" name="Plant Pathol.">
        <title>Dismantling and reorganizing Pseudomonas marginalis sensu#lato.</title>
        <authorList>
            <person name="Sawada H."/>
            <person name="Fujikawa T."/>
            <person name="Satou M."/>
        </authorList>
    </citation>
    <scope>NUCLEOTIDE SEQUENCE</scope>
    <source>
        <strain evidence="2">MAFF 301350</strain>
    </source>
</reference>
<organism evidence="2 3">
    <name type="scientific">Pseudomonas aegrilactucae</name>
    <dbReference type="NCBI Taxonomy" id="2854028"/>
    <lineage>
        <taxon>Bacteria</taxon>
        <taxon>Pseudomonadati</taxon>
        <taxon>Pseudomonadota</taxon>
        <taxon>Gammaproteobacteria</taxon>
        <taxon>Pseudomonadales</taxon>
        <taxon>Pseudomonadaceae</taxon>
        <taxon>Pseudomonas</taxon>
    </lineage>
</organism>
<name>A0A9Q2XIG6_9PSED</name>
<sequence>MVMAMWARIENDTVVEITGIDPAGRFHPSLVWVACDGAVPGDRYVDGSFEPAPGEDMAALERSWRDSAINPTEWLVGRHRDEQDMQLITTLQASQFAELLQYRQALRDWPQSSAFPAVEHRPAPPPWLDDMTL</sequence>
<accession>A0A9Q2XIG6</accession>
<dbReference type="InterPro" id="IPR031893">
    <property type="entry name" value="Phage_tail_APC"/>
</dbReference>
<feature type="domain" description="Phage tail assembly chaperone-like" evidence="1">
    <location>
        <begin position="59"/>
        <end position="125"/>
    </location>
</feature>
<reference evidence="2" key="1">
    <citation type="journal article" date="2022" name="Int. J. Syst. Evol. Microbiol.">
        <title>Pseudomonas aegrilactucae sp. nov. and Pseudomonas morbosilactucae sp. nov., pathogens causing bacterial rot of lettuce in Japan.</title>
        <authorList>
            <person name="Sawada H."/>
            <person name="Fujikawa T."/>
            <person name="Satou M."/>
        </authorList>
    </citation>
    <scope>NUCLEOTIDE SEQUENCE</scope>
    <source>
        <strain evidence="2">MAFF 301350</strain>
    </source>
</reference>
<dbReference type="EMBL" id="JAHTBI010000035">
    <property type="protein sequence ID" value="MBV6287346.1"/>
    <property type="molecule type" value="Genomic_DNA"/>
</dbReference>